<keyword evidence="3" id="KW-0337">GPI-anchor biosynthesis</keyword>
<keyword evidence="4 7" id="KW-0732">Signal</keyword>
<feature type="active site" evidence="5">
    <location>
        <position position="146"/>
    </location>
</feature>
<dbReference type="PANTHER" id="PTHR48067">
    <property type="entry name" value="GPI-ANCHOR TRANSAMIDASE"/>
    <property type="match status" value="1"/>
</dbReference>
<evidence type="ECO:0000256" key="3">
    <source>
        <dbReference type="ARBA" id="ARBA00022502"/>
    </source>
</evidence>
<dbReference type="PRINTS" id="PR00776">
    <property type="entry name" value="HEMOGLOBNASE"/>
</dbReference>
<protein>
    <submittedName>
        <fullName evidence="8">Putative GPI-anchor transamidase</fullName>
    </submittedName>
</protein>
<feature type="signal peptide" evidence="7">
    <location>
        <begin position="1"/>
        <end position="19"/>
    </location>
</feature>
<comment type="similarity">
    <text evidence="2">Belongs to the peptidase C13 family.</text>
</comment>
<dbReference type="GO" id="GO:0016255">
    <property type="term" value="P:attachment of GPI anchor to protein"/>
    <property type="evidence" value="ECO:0007669"/>
    <property type="project" value="InterPro"/>
</dbReference>
<dbReference type="GO" id="GO:0003923">
    <property type="term" value="F:GPI-anchor transamidase activity"/>
    <property type="evidence" value="ECO:0007669"/>
    <property type="project" value="InterPro"/>
</dbReference>
<dbReference type="PANTHER" id="PTHR48067:SF1">
    <property type="entry name" value="GPI-ANCHOR TRANSAMIDASE"/>
    <property type="match status" value="1"/>
</dbReference>
<dbReference type="GO" id="GO:0006506">
    <property type="term" value="P:GPI anchor biosynthetic process"/>
    <property type="evidence" value="ECO:0007669"/>
    <property type="project" value="UniProtKB-UniPathway"/>
</dbReference>
<dbReference type="InterPro" id="IPR001096">
    <property type="entry name" value="Peptidase_C13"/>
</dbReference>
<dbReference type="Pfam" id="PF01650">
    <property type="entry name" value="Peptidase_C13"/>
    <property type="match status" value="1"/>
</dbReference>
<gene>
    <name evidence="8" type="ORF">GA_TR17148_c0_g1_i1_g.54944</name>
</gene>
<reference evidence="8" key="1">
    <citation type="submission" date="2016-07" db="EMBL/GenBank/DDBJ databases">
        <title>De novo transcriptome assembly of four accessions of the metal hyperaccumulator plant Noccaea caerulescens.</title>
        <authorList>
            <person name="Blande D."/>
            <person name="Halimaa P."/>
            <person name="Tervahauta A.I."/>
            <person name="Aarts M.G."/>
            <person name="Karenlampi S.O."/>
        </authorList>
    </citation>
    <scope>NUCLEOTIDE SEQUENCE</scope>
</reference>
<dbReference type="GO" id="GO:0042765">
    <property type="term" value="C:GPI-anchor transamidase complex"/>
    <property type="evidence" value="ECO:0007669"/>
    <property type="project" value="InterPro"/>
</dbReference>
<dbReference type="FunFam" id="3.40.50.1460:FF:000010">
    <property type="entry name" value="putative GPI-anchor transamidase"/>
    <property type="match status" value="1"/>
</dbReference>
<feature type="active site" description="Nucleophile" evidence="5">
    <location>
        <position position="188"/>
    </location>
</feature>
<evidence type="ECO:0000256" key="5">
    <source>
        <dbReference type="PIRSR" id="PIRSR019663-1"/>
    </source>
</evidence>
<proteinExistence type="inferred from homology"/>
<feature type="chain" id="PRO_5009620071" evidence="7">
    <location>
        <begin position="20"/>
        <end position="385"/>
    </location>
</feature>
<dbReference type="PIRSF" id="PIRSF019663">
    <property type="entry name" value="Legumain"/>
    <property type="match status" value="1"/>
</dbReference>
<dbReference type="Gene3D" id="3.40.50.1460">
    <property type="match status" value="1"/>
</dbReference>
<dbReference type="GO" id="GO:0006508">
    <property type="term" value="P:proteolysis"/>
    <property type="evidence" value="ECO:0007669"/>
    <property type="project" value="InterPro"/>
</dbReference>
<evidence type="ECO:0000256" key="2">
    <source>
        <dbReference type="ARBA" id="ARBA00009941"/>
    </source>
</evidence>
<accession>A0A1J3CYM4</accession>
<dbReference type="PIRSF" id="PIRSF500138">
    <property type="entry name" value="GPI8"/>
    <property type="match status" value="1"/>
</dbReference>
<sequence length="385" mass="43921">MKILILVMLLCYSFAPSSGDTTIHTNNWAVLVCTSRFWFNYRHMANTLSLYRTVKRLGIPDERIILMLADDMACNARNEYPAQVFNNENHKLNLYGDNVEVDYRGYEVTVENFLRVLTGRHENAVPRSKRLLSDEGSHILLYMTGHGGDEFLKFQDAEELQSHDLADAVKQMKEKRRFKELMIMVDTCQAATLFNQLQSPGVLAIGSSLKGENSYSHHLDSDIGVSVVDRFTYYTLAFFERLNIYDNASLNSLFRSYDPRQLMSTAYYRTDLYQPNLMEVPVTNFFGSVMETIHTDSAYKALSSKTSKINSDMPLNQLSEQDRQNADIPNDELNTEKQKCPYTQMRGDLHEKLEKLENVDTVVNLSIAVMVLVVIVSSSLTMGSS</sequence>
<evidence type="ECO:0000256" key="4">
    <source>
        <dbReference type="ARBA" id="ARBA00022729"/>
    </source>
</evidence>
<feature type="region of interest" description="Disordered" evidence="6">
    <location>
        <begin position="319"/>
        <end position="338"/>
    </location>
</feature>
<organism evidence="8">
    <name type="scientific">Noccaea caerulescens</name>
    <name type="common">Alpine penny-cress</name>
    <name type="synonym">Thlaspi caerulescens</name>
    <dbReference type="NCBI Taxonomy" id="107243"/>
    <lineage>
        <taxon>Eukaryota</taxon>
        <taxon>Viridiplantae</taxon>
        <taxon>Streptophyta</taxon>
        <taxon>Embryophyta</taxon>
        <taxon>Tracheophyta</taxon>
        <taxon>Spermatophyta</taxon>
        <taxon>Magnoliopsida</taxon>
        <taxon>eudicotyledons</taxon>
        <taxon>Gunneridae</taxon>
        <taxon>Pentapetalae</taxon>
        <taxon>rosids</taxon>
        <taxon>malvids</taxon>
        <taxon>Brassicales</taxon>
        <taxon>Brassicaceae</taxon>
        <taxon>Coluteocarpeae</taxon>
        <taxon>Noccaea</taxon>
    </lineage>
</organism>
<evidence type="ECO:0000256" key="7">
    <source>
        <dbReference type="SAM" id="SignalP"/>
    </source>
</evidence>
<evidence type="ECO:0000313" key="8">
    <source>
        <dbReference type="EMBL" id="JAU12963.1"/>
    </source>
</evidence>
<comment type="pathway">
    <text evidence="1">Glycolipid biosynthesis; glycosylphosphatidylinositol-anchor biosynthesis.</text>
</comment>
<name>A0A1J3CYM4_NOCCA</name>
<dbReference type="InterPro" id="IPR028361">
    <property type="entry name" value="GPI_transamidase"/>
</dbReference>
<dbReference type="UniPathway" id="UPA00196"/>
<evidence type="ECO:0000256" key="1">
    <source>
        <dbReference type="ARBA" id="ARBA00004687"/>
    </source>
</evidence>
<evidence type="ECO:0000256" key="6">
    <source>
        <dbReference type="SAM" id="MobiDB-lite"/>
    </source>
</evidence>
<dbReference type="EMBL" id="GEVI01019357">
    <property type="protein sequence ID" value="JAU12963.1"/>
    <property type="molecule type" value="Transcribed_RNA"/>
</dbReference>
<dbReference type="AlphaFoldDB" id="A0A1J3CYM4"/>